<accession>A0ABY7FGB5</accession>
<feature type="non-terminal residue" evidence="1">
    <location>
        <position position="168"/>
    </location>
</feature>
<dbReference type="Gene3D" id="3.40.50.300">
    <property type="entry name" value="P-loop containing nucleotide triphosphate hydrolases"/>
    <property type="match status" value="1"/>
</dbReference>
<protein>
    <recommendedName>
        <fullName evidence="3">Sulfotransferase</fullName>
    </recommendedName>
</protein>
<proteinExistence type="predicted"/>
<dbReference type="InterPro" id="IPR051135">
    <property type="entry name" value="Gal/GlcNAc/GalNAc_ST"/>
</dbReference>
<dbReference type="EMBL" id="CP111022">
    <property type="protein sequence ID" value="WAR19909.1"/>
    <property type="molecule type" value="Genomic_DNA"/>
</dbReference>
<evidence type="ECO:0000313" key="1">
    <source>
        <dbReference type="EMBL" id="WAR19909.1"/>
    </source>
</evidence>
<dbReference type="PANTHER" id="PTHR10704">
    <property type="entry name" value="CARBOHYDRATE SULFOTRANSFERASE"/>
    <property type="match status" value="1"/>
</dbReference>
<dbReference type="SUPFAM" id="SSF52540">
    <property type="entry name" value="P-loop containing nucleoside triphosphate hydrolases"/>
    <property type="match status" value="1"/>
</dbReference>
<dbReference type="PANTHER" id="PTHR10704:SF44">
    <property type="entry name" value="LD35051P-RELATED"/>
    <property type="match status" value="1"/>
</dbReference>
<reference evidence="1" key="1">
    <citation type="submission" date="2022-11" db="EMBL/GenBank/DDBJ databases">
        <title>Centuries of genome instability and evolution in soft-shell clam transmissible cancer (bioRxiv).</title>
        <authorList>
            <person name="Hart S.F.M."/>
            <person name="Yonemitsu M.A."/>
            <person name="Giersch R.M."/>
            <person name="Beal B.F."/>
            <person name="Arriagada G."/>
            <person name="Davis B.W."/>
            <person name="Ostrander E.A."/>
            <person name="Goff S.P."/>
            <person name="Metzger M.J."/>
        </authorList>
    </citation>
    <scope>NUCLEOTIDE SEQUENCE</scope>
    <source>
        <strain evidence="1">MELC-2E11</strain>
        <tissue evidence="1">Siphon/mantle</tissue>
    </source>
</reference>
<organism evidence="1 2">
    <name type="scientific">Mya arenaria</name>
    <name type="common">Soft-shell clam</name>
    <dbReference type="NCBI Taxonomy" id="6604"/>
    <lineage>
        <taxon>Eukaryota</taxon>
        <taxon>Metazoa</taxon>
        <taxon>Spiralia</taxon>
        <taxon>Lophotrochozoa</taxon>
        <taxon>Mollusca</taxon>
        <taxon>Bivalvia</taxon>
        <taxon>Autobranchia</taxon>
        <taxon>Heteroconchia</taxon>
        <taxon>Euheterodonta</taxon>
        <taxon>Imparidentia</taxon>
        <taxon>Neoheterodontei</taxon>
        <taxon>Myida</taxon>
        <taxon>Myoidea</taxon>
        <taxon>Myidae</taxon>
        <taxon>Mya</taxon>
    </lineage>
</organism>
<evidence type="ECO:0000313" key="2">
    <source>
        <dbReference type="Proteomes" id="UP001164746"/>
    </source>
</evidence>
<evidence type="ECO:0008006" key="3">
    <source>
        <dbReference type="Google" id="ProtNLM"/>
    </source>
</evidence>
<sequence>MGSTFFGSMLGSRDDTFYWHEPLRFLSRYSLFRGQDLLCDYSKPSCEIISPTANLTRQHYLKMIQETFRQGHLPCLPTLEASCKRAKHRVVKVIHTDLSGLENLYHMLPHLKMVALFRDPRGTIHSRLRTPWYESVIRKANAVEGDIAVMCSFMKLDIKTAQEFLMKY</sequence>
<name>A0ABY7FGB5_MYAAR</name>
<dbReference type="Proteomes" id="UP001164746">
    <property type="component" value="Chromosome 11"/>
</dbReference>
<gene>
    <name evidence="1" type="ORF">MAR_001747</name>
</gene>
<dbReference type="InterPro" id="IPR027417">
    <property type="entry name" value="P-loop_NTPase"/>
</dbReference>
<keyword evidence="2" id="KW-1185">Reference proteome</keyword>